<keyword evidence="4" id="KW-1133">Transmembrane helix</keyword>
<dbReference type="CDD" id="cd11854">
    <property type="entry name" value="SH3_Fus1p"/>
    <property type="match status" value="1"/>
</dbReference>
<feature type="compositionally biased region" description="Low complexity" evidence="3">
    <location>
        <begin position="755"/>
        <end position="768"/>
    </location>
</feature>
<reference evidence="6" key="3">
    <citation type="submission" date="2017-01" db="UniProtKB">
        <authorList>
            <consortium name="EnsemblFungi"/>
        </authorList>
    </citation>
    <scope>IDENTIFICATION</scope>
    <source>
        <strain evidence="6">PH-1 / ATCC MYA-4620 / FGSC 9075 / NRRL 31084</strain>
    </source>
</reference>
<dbReference type="InterPro" id="IPR035521">
    <property type="entry name" value="Fus1_SH3"/>
</dbReference>
<feature type="region of interest" description="Disordered" evidence="3">
    <location>
        <begin position="692"/>
        <end position="834"/>
    </location>
</feature>
<feature type="compositionally biased region" description="Basic and acidic residues" evidence="3">
    <location>
        <begin position="243"/>
        <end position="279"/>
    </location>
</feature>
<evidence type="ECO:0000313" key="6">
    <source>
        <dbReference type="EnsemblFungi" id="CEF84142"/>
    </source>
</evidence>
<feature type="region of interest" description="Disordered" evidence="3">
    <location>
        <begin position="474"/>
        <end position="541"/>
    </location>
</feature>
<evidence type="ECO:0000259" key="5">
    <source>
        <dbReference type="PROSITE" id="PS50002"/>
    </source>
</evidence>
<dbReference type="PANTHER" id="PTHR15657">
    <property type="entry name" value="THYROID TRANSCRIPTION FACTOR 1-ASSOCIATED PROTEIN 26"/>
    <property type="match status" value="1"/>
</dbReference>
<accession>A0A098DRZ3</accession>
<feature type="compositionally biased region" description="Low complexity" evidence="3">
    <location>
        <begin position="615"/>
        <end position="632"/>
    </location>
</feature>
<reference evidence="6" key="2">
    <citation type="journal article" date="2010" name="Nature">
        <title>Comparative genomics reveals mobile pathogenicity chromosomes in Fusarium.</title>
        <authorList>
            <person name="Ma L.J."/>
            <person name="van der Does H.C."/>
            <person name="Borkovich K.A."/>
            <person name="Coleman J.J."/>
            <person name="Daboussi M.J."/>
            <person name="Di Pietro A."/>
            <person name="Dufresne M."/>
            <person name="Freitag M."/>
            <person name="Grabherr M."/>
            <person name="Henrissat B."/>
            <person name="Houterman P.M."/>
            <person name="Kang S."/>
            <person name="Shim W.B."/>
            <person name="Woloshuk C."/>
            <person name="Xie X."/>
            <person name="Xu J.R."/>
            <person name="Antoniw J."/>
            <person name="Baker S.E."/>
            <person name="Bluhm B.H."/>
            <person name="Breakspear A."/>
            <person name="Brown D.W."/>
            <person name="Butchko R.A."/>
            <person name="Chapman S."/>
            <person name="Coulson R."/>
            <person name="Coutinho P.M."/>
            <person name="Danchin E.G."/>
            <person name="Diener A."/>
            <person name="Gale L.R."/>
            <person name="Gardiner D.M."/>
            <person name="Goff S."/>
            <person name="Hammond-Kosack K.E."/>
            <person name="Hilburn K."/>
            <person name="Hua-Van A."/>
            <person name="Jonkers W."/>
            <person name="Kazan K."/>
            <person name="Kodira C.D."/>
            <person name="Koehrsen M."/>
            <person name="Kumar L."/>
            <person name="Lee Y.H."/>
            <person name="Li L."/>
            <person name="Manners J.M."/>
            <person name="Miranda-Saavedra D."/>
            <person name="Mukherjee M."/>
            <person name="Park G."/>
            <person name="Park J."/>
            <person name="Park S.Y."/>
            <person name="Proctor R.H."/>
            <person name="Regev A."/>
            <person name="Ruiz-Roldan M.C."/>
            <person name="Sain D."/>
            <person name="Sakthikumar S."/>
            <person name="Sykes S."/>
            <person name="Schwartz D.C."/>
            <person name="Turgeon B.G."/>
            <person name="Wapinski I."/>
            <person name="Yoder O."/>
            <person name="Young S."/>
            <person name="Zeng Q."/>
            <person name="Zhou S."/>
            <person name="Galagan J."/>
            <person name="Cuomo C.A."/>
            <person name="Kistler H.C."/>
            <person name="Rep M."/>
        </authorList>
    </citation>
    <scope>GENOME REANNOTATION</scope>
    <source>
        <strain evidence="6">PH-1 / ATCC MYA-4620 / FGSC 9075 / NRRL 31084</strain>
    </source>
</reference>
<keyword evidence="1 2" id="KW-0728">SH3 domain</keyword>
<feature type="compositionally biased region" description="Pro residues" evidence="3">
    <location>
        <begin position="709"/>
        <end position="725"/>
    </location>
</feature>
<evidence type="ECO:0000256" key="2">
    <source>
        <dbReference type="PROSITE-ProRule" id="PRU00192"/>
    </source>
</evidence>
<dbReference type="InterPro" id="IPR036028">
    <property type="entry name" value="SH3-like_dom_sf"/>
</dbReference>
<feature type="compositionally biased region" description="Low complexity" evidence="3">
    <location>
        <begin position="781"/>
        <end position="805"/>
    </location>
</feature>
<feature type="region of interest" description="Disordered" evidence="3">
    <location>
        <begin position="160"/>
        <end position="306"/>
    </location>
</feature>
<feature type="region of interest" description="Disordered" evidence="3">
    <location>
        <begin position="598"/>
        <end position="632"/>
    </location>
</feature>
<evidence type="ECO:0000256" key="3">
    <source>
        <dbReference type="SAM" id="MobiDB-lite"/>
    </source>
</evidence>
<feature type="compositionally biased region" description="Acidic residues" evidence="3">
    <location>
        <begin position="177"/>
        <end position="187"/>
    </location>
</feature>
<dbReference type="SUPFAM" id="SSF50044">
    <property type="entry name" value="SH3-domain"/>
    <property type="match status" value="1"/>
</dbReference>
<dbReference type="EnsemblFungi" id="CEF84142">
    <property type="protein sequence ID" value="CEF84142"/>
    <property type="gene ID" value="FGRRES_09625_M"/>
</dbReference>
<accession>A0A0E0SCH9</accession>
<dbReference type="InterPro" id="IPR001452">
    <property type="entry name" value="SH3_domain"/>
</dbReference>
<dbReference type="PANTHER" id="PTHR15657:SF1">
    <property type="entry name" value="THYROID TRANSCRIPTION FACTOR 1-ASSOCIATED PROTEIN 26"/>
    <property type="match status" value="1"/>
</dbReference>
<dbReference type="SMART" id="SM00326">
    <property type="entry name" value="SH3"/>
    <property type="match status" value="1"/>
</dbReference>
<feature type="domain" description="SH3" evidence="5">
    <location>
        <begin position="638"/>
        <end position="699"/>
    </location>
</feature>
<feature type="transmembrane region" description="Helical" evidence="4">
    <location>
        <begin position="361"/>
        <end position="381"/>
    </location>
</feature>
<dbReference type="EMBL" id="HG970335">
    <property type="status" value="NOT_ANNOTATED_CDS"/>
    <property type="molecule type" value="Genomic_DNA"/>
</dbReference>
<proteinExistence type="predicted"/>
<feature type="compositionally biased region" description="Polar residues" evidence="3">
    <location>
        <begin position="280"/>
        <end position="306"/>
    </location>
</feature>
<organism evidence="6">
    <name type="scientific">Gibberella zeae (strain ATCC MYA-4620 / CBS 123657 / FGSC 9075 / NRRL 31084 / PH-1)</name>
    <name type="common">Wheat head blight fungus</name>
    <name type="synonym">Fusarium graminearum</name>
    <dbReference type="NCBI Taxonomy" id="229533"/>
    <lineage>
        <taxon>Eukaryota</taxon>
        <taxon>Fungi</taxon>
        <taxon>Dikarya</taxon>
        <taxon>Ascomycota</taxon>
        <taxon>Pezizomycotina</taxon>
        <taxon>Sordariomycetes</taxon>
        <taxon>Hypocreomycetidae</taxon>
        <taxon>Hypocreales</taxon>
        <taxon>Nectriaceae</taxon>
        <taxon>Fusarium</taxon>
    </lineage>
</organism>
<sequence length="834" mass="87731">MNLRFYITFATDANPCCSHLRHHRSHPNKDTGLYKPLRDTVIAPAIFYNALHSSLHSDQPREFLSLKTIYPVGKTNTLSANPNRRHQQAGCHSIFENPVNMHLQHLHVHRRAEGLFGFGNIAHEIDVSADASKRDVEKREPQAVKTVFKTIEATFEGAIGGYKTVGSEPKPTGSSKDDDEDDDDDDDDKKKEAEEKKKEEAAEKEKEAEEAREKAQEAKEKAQEEAKKKAAQEKAEEEEEEKEKEQEKKEQEEAAKKKAAEEAKSRSEAENDTTEKESSTIKPTRTRAQVTSSNEASSIPTVISHPTESQSIESILAKATGAASASTTIDEVADISGTSSLPSSTSVPDATGTSAGAKAGIAFGVLGGLLAMGLLIFFVFSKRRKQAEMERLENDDEKLHGPMVGRGGAAPPMAAVAAVRRSMSPEPFEPDTSSVRADAQAPRVSLRPVTQFLPNWNGIENQKRSSKGAALALAVPASTSPSANGPLSPRTPGGSAWERPSTAQSVDPANPFGTQAERVPSPVQEETASVHRVSPSPLSENSAIGVSAPVSPQSPFDNPVTATGAAVAAGVGAAAVARKTSIRKDGPPQLDLTIPSAPMAAIPGSPAGTDYSNTSATGGAPESPSGGAAAIAAAGGPATSAVHRVQLDFKPTMDDELELKAGDLVRLLHEYDDGWALCIRLDRSRQGVVPRTCLSTRPVKPRPAQNGPRPGPPVKGGPPRGPGPMGPNGGRPQSPMGPPGRPQMGSGPFQGLPQGRMSPGPRSQSPGPRNGPPGGGPMSPGPRSQSPGPAGGRSQSPSGVNRRNNPPGPSPMNPSQGPTSSGSLNRKPVPGQAY</sequence>
<name>A0A098DRZ3_GIBZE</name>
<protein>
    <recommendedName>
        <fullName evidence="5">SH3 domain-containing protein</fullName>
    </recommendedName>
</protein>
<evidence type="ECO:0000256" key="4">
    <source>
        <dbReference type="SAM" id="Phobius"/>
    </source>
</evidence>
<dbReference type="PROSITE" id="PS50002">
    <property type="entry name" value="SH3"/>
    <property type="match status" value="1"/>
</dbReference>
<feature type="compositionally biased region" description="Basic and acidic residues" evidence="3">
    <location>
        <begin position="188"/>
        <end position="234"/>
    </location>
</feature>
<dbReference type="GO" id="GO:0005634">
    <property type="term" value="C:nucleus"/>
    <property type="evidence" value="ECO:0007669"/>
    <property type="project" value="TreeGrafter"/>
</dbReference>
<keyword evidence="4" id="KW-0472">Membrane</keyword>
<evidence type="ECO:0000256" key="1">
    <source>
        <dbReference type="ARBA" id="ARBA00022443"/>
    </source>
</evidence>
<gene>
    <name evidence="6" type="primary">FG09625.1</name>
</gene>
<dbReference type="Pfam" id="PF14604">
    <property type="entry name" value="SH3_9"/>
    <property type="match status" value="1"/>
</dbReference>
<keyword evidence="4" id="KW-0812">Transmembrane</keyword>
<dbReference type="Gene3D" id="2.30.30.40">
    <property type="entry name" value="SH3 Domains"/>
    <property type="match status" value="1"/>
</dbReference>
<reference evidence="6" key="1">
    <citation type="journal article" date="2007" name="Science">
        <title>The Fusarium graminearum genome reveals a link between localized polymorphism and pathogen specialization.</title>
        <authorList>
            <person name="Cuomo C.A."/>
            <person name="Gueldener U."/>
            <person name="Xu J.-R."/>
            <person name="Trail F."/>
            <person name="Turgeon B.G."/>
            <person name="Di Pietro A."/>
            <person name="Walton J.D."/>
            <person name="Ma L.-J."/>
            <person name="Baker S.E."/>
            <person name="Rep M."/>
            <person name="Adam G."/>
            <person name="Antoniw J."/>
            <person name="Baldwin T."/>
            <person name="Calvo S.E."/>
            <person name="Chang Y.-L."/>
            <person name="DeCaprio D."/>
            <person name="Gale L.R."/>
            <person name="Gnerre S."/>
            <person name="Goswami R.S."/>
            <person name="Hammond-Kosack K."/>
            <person name="Harris L.J."/>
            <person name="Hilburn K."/>
            <person name="Kennell J.C."/>
            <person name="Kroken S."/>
            <person name="Magnuson J.K."/>
            <person name="Mannhaupt G."/>
            <person name="Mauceli E.W."/>
            <person name="Mewes H.-W."/>
            <person name="Mitterbauer R."/>
            <person name="Muehlbauer G."/>
            <person name="Muensterkoetter M."/>
            <person name="Nelson D."/>
            <person name="O'Donnell K."/>
            <person name="Ouellet T."/>
            <person name="Qi W."/>
            <person name="Quesneville H."/>
            <person name="Roncero M.I.G."/>
            <person name="Seong K.-Y."/>
            <person name="Tetko I.V."/>
            <person name="Urban M."/>
            <person name="Waalwijk C."/>
            <person name="Ward T.J."/>
            <person name="Yao J."/>
            <person name="Birren B.W."/>
            <person name="Kistler H.C."/>
        </authorList>
    </citation>
    <scope>NUCLEOTIDE SEQUENCE [LARGE SCALE GENOMIC DNA]</scope>
    <source>
        <strain evidence="6">PH-1 / ATCC MYA-4620 / FGSC 9075 / NRRL 31084</strain>
    </source>
</reference>
<dbReference type="AlphaFoldDB" id="A0A098DRZ3"/>